<feature type="region of interest" description="Disordered" evidence="1">
    <location>
        <begin position="776"/>
        <end position="795"/>
    </location>
</feature>
<organism evidence="2">
    <name type="scientific">Pasiphaea japonica whispovirus</name>
    <dbReference type="NCBI Taxonomy" id="2984286"/>
    <lineage>
        <taxon>Viruses</taxon>
        <taxon>Viruses incertae sedis</taxon>
        <taxon>Naldaviricetes</taxon>
        <taxon>Nimaviridae</taxon>
        <taxon>Whispovirus</taxon>
    </lineage>
</organism>
<dbReference type="EMBL" id="LC738885">
    <property type="protein sequence ID" value="BDT63530.1"/>
    <property type="molecule type" value="Genomic_DNA"/>
</dbReference>
<sequence>MNTPIDYVLALVAETKNDISPREYVSEGIYATVQASGNGVPMVISSDILGPTWFPSISPKLNGNQNYKINNSTATPTKVEAAILSGDILSLDEMRTKIIHPSWKLSNFAAKLMCDFTFLKQTPVLNLLNAFEYIMDNVFKAAANLVSSKTNQVDPVWLVDAEILIKNKGRGATVADVAIGRTRRVVSLFLGYTLTDILRWKKVVSARSVEKKMAQFESMPSHIPYDKIIKLLQKRIKKFNEGYLENNFTTHGYSPAENFIIPSVLTVLANLISSVREGMYPKIVGTFYEAILGYDVMSLFAPVISAEYVALLMRMRGAPTPPNTVQLDKYVNNPCLNVPIGTVTESDKQWIQKERNVVKSNAELAFRNHDFLSKGIVGIIGPRRSNVALRALEKETHINTAQEFENYIIRNRQVMFSNFSLMRIGGEDASRLAMYAFWNVLFLSTGGLTHSSNSNGVKCRLLAQVYLKDLHALFSCPRCETGFLVKSLDTFSILDAEKVNRGEGEKQLVENLQMCVLALDPNATPQTKVGHLIVQVFTLPTPFNVSKDGYGKLGLSGKIRQQKQDKEVRKLYKLNKQQYSFEAAKFIKVSKGFASLAFYLLYASVATSETTWSNRDEIDPSVYLLISRWGDVRFPTTNLWGNDNNDKTSSPFLAFAAFWALRNSVRARRQVNDPTNTNFIPGRPLPLISALSLTVNLIKILKNNYCDADKINSQKLMWRALEEMQFESEIWAASKKQVTTKEIKNRAIAKLVLEPSGFIPNFDPRNNQQIIATFDTGTDEDNERKNNNNTNTNKSATVLPGGRIAPSLTNLINFNEQTYI</sequence>
<protein>
    <submittedName>
        <fullName evidence="2">Wsv327-like protein</fullName>
    </submittedName>
</protein>
<name>A0A9C7BP34_9VIRU</name>
<evidence type="ECO:0000313" key="2">
    <source>
        <dbReference type="EMBL" id="BDT63530.1"/>
    </source>
</evidence>
<proteinExistence type="predicted"/>
<reference evidence="2" key="1">
    <citation type="submission" date="2022-10" db="EMBL/GenBank/DDBJ databases">
        <title>Genome sequences of endogenous nimaviruses in decapod crustaceans.</title>
        <authorList>
            <person name="Kawato S."/>
            <person name="Nozaki R."/>
            <person name="Kondo H."/>
            <person name="Hirono I."/>
        </authorList>
    </citation>
    <scope>NUCLEOTIDE SEQUENCE</scope>
    <source>
        <strain evidence="2">Toyama2020</strain>
    </source>
</reference>
<accession>A0A9C7BP34</accession>
<evidence type="ECO:0000256" key="1">
    <source>
        <dbReference type="SAM" id="MobiDB-lite"/>
    </source>
</evidence>